<evidence type="ECO:0000256" key="4">
    <source>
        <dbReference type="ARBA" id="ARBA00022692"/>
    </source>
</evidence>
<dbReference type="Gene3D" id="1.20.1250.20">
    <property type="entry name" value="MFS general substrate transporter like domains"/>
    <property type="match status" value="2"/>
</dbReference>
<keyword evidence="4 7" id="KW-0812">Transmembrane</keyword>
<feature type="transmembrane region" description="Helical" evidence="7">
    <location>
        <begin position="262"/>
        <end position="280"/>
    </location>
</feature>
<evidence type="ECO:0000259" key="8">
    <source>
        <dbReference type="PROSITE" id="PS50850"/>
    </source>
</evidence>
<feature type="transmembrane region" description="Helical" evidence="7">
    <location>
        <begin position="32"/>
        <end position="54"/>
    </location>
</feature>
<dbReference type="PANTHER" id="PTHR23517">
    <property type="entry name" value="RESISTANCE PROTEIN MDTM, PUTATIVE-RELATED-RELATED"/>
    <property type="match status" value="1"/>
</dbReference>
<evidence type="ECO:0000256" key="3">
    <source>
        <dbReference type="ARBA" id="ARBA00022475"/>
    </source>
</evidence>
<feature type="transmembrane region" description="Helical" evidence="7">
    <location>
        <begin position="61"/>
        <end position="77"/>
    </location>
</feature>
<keyword evidence="10" id="KW-1185">Reference proteome</keyword>
<evidence type="ECO:0000256" key="5">
    <source>
        <dbReference type="ARBA" id="ARBA00022989"/>
    </source>
</evidence>
<organism evidence="9 10">
    <name type="scientific">Legionella erythra</name>
    <dbReference type="NCBI Taxonomy" id="448"/>
    <lineage>
        <taxon>Bacteria</taxon>
        <taxon>Pseudomonadati</taxon>
        <taxon>Pseudomonadota</taxon>
        <taxon>Gammaproteobacteria</taxon>
        <taxon>Legionellales</taxon>
        <taxon>Legionellaceae</taxon>
        <taxon>Legionella</taxon>
    </lineage>
</organism>
<dbReference type="Pfam" id="PF00083">
    <property type="entry name" value="Sugar_tr"/>
    <property type="match status" value="1"/>
</dbReference>
<proteinExistence type="predicted"/>
<dbReference type="InterPro" id="IPR050171">
    <property type="entry name" value="MFS_Transporters"/>
</dbReference>
<dbReference type="InterPro" id="IPR011701">
    <property type="entry name" value="MFS"/>
</dbReference>
<feature type="transmembrane region" description="Helical" evidence="7">
    <location>
        <begin position="322"/>
        <end position="340"/>
    </location>
</feature>
<dbReference type="EMBL" id="LNYA01000018">
    <property type="protein sequence ID" value="KTC98716.1"/>
    <property type="molecule type" value="Genomic_DNA"/>
</dbReference>
<keyword evidence="5 7" id="KW-1133">Transmembrane helix</keyword>
<protein>
    <submittedName>
        <fullName evidence="9">Major facilitator superfamily (MFS) transporter</fullName>
    </submittedName>
</protein>
<gene>
    <name evidence="9" type="ORF">Lery_0880</name>
</gene>
<keyword evidence="3" id="KW-1003">Cell membrane</keyword>
<evidence type="ECO:0000256" key="2">
    <source>
        <dbReference type="ARBA" id="ARBA00022448"/>
    </source>
</evidence>
<feature type="transmembrane region" description="Helical" evidence="7">
    <location>
        <begin position="194"/>
        <end position="212"/>
    </location>
</feature>
<dbReference type="InterPro" id="IPR036259">
    <property type="entry name" value="MFS_trans_sf"/>
</dbReference>
<evidence type="ECO:0000256" key="6">
    <source>
        <dbReference type="ARBA" id="ARBA00023136"/>
    </source>
</evidence>
<dbReference type="STRING" id="448.Lery_0880"/>
<feature type="transmembrane region" description="Helical" evidence="7">
    <location>
        <begin position="146"/>
        <end position="173"/>
    </location>
</feature>
<keyword evidence="6 7" id="KW-0472">Membrane</keyword>
<dbReference type="Proteomes" id="UP000054773">
    <property type="component" value="Unassembled WGS sequence"/>
</dbReference>
<dbReference type="GO" id="GO:0022857">
    <property type="term" value="F:transmembrane transporter activity"/>
    <property type="evidence" value="ECO:0007669"/>
    <property type="project" value="InterPro"/>
</dbReference>
<dbReference type="RefSeq" id="WP_131751184.1">
    <property type="nucleotide sequence ID" value="NZ_CAAAHY010000040.1"/>
</dbReference>
<evidence type="ECO:0000256" key="7">
    <source>
        <dbReference type="SAM" id="Phobius"/>
    </source>
</evidence>
<dbReference type="SUPFAM" id="SSF103473">
    <property type="entry name" value="MFS general substrate transporter"/>
    <property type="match status" value="1"/>
</dbReference>
<dbReference type="Pfam" id="PF07690">
    <property type="entry name" value="MFS_1"/>
    <property type="match status" value="1"/>
</dbReference>
<dbReference type="PATRIC" id="fig|448.7.peg.920"/>
<name>A0A0W0TT62_LEGER</name>
<dbReference type="InterPro" id="IPR020846">
    <property type="entry name" value="MFS_dom"/>
</dbReference>
<feature type="domain" description="Major facilitator superfamily (MFS) profile" evidence="8">
    <location>
        <begin position="1"/>
        <end position="375"/>
    </location>
</feature>
<feature type="transmembrane region" description="Helical" evidence="7">
    <location>
        <begin position="352"/>
        <end position="371"/>
    </location>
</feature>
<feature type="transmembrane region" description="Helical" evidence="7">
    <location>
        <begin position="286"/>
        <end position="310"/>
    </location>
</feature>
<comment type="caution">
    <text evidence="9">The sequence shown here is derived from an EMBL/GenBank/DDBJ whole genome shotgun (WGS) entry which is preliminary data.</text>
</comment>
<evidence type="ECO:0000313" key="9">
    <source>
        <dbReference type="EMBL" id="KTC98716.1"/>
    </source>
</evidence>
<keyword evidence="2" id="KW-0813">Transport</keyword>
<dbReference type="GO" id="GO:0005886">
    <property type="term" value="C:plasma membrane"/>
    <property type="evidence" value="ECO:0007669"/>
    <property type="project" value="UniProtKB-SubCell"/>
</dbReference>
<dbReference type="PROSITE" id="PS50850">
    <property type="entry name" value="MFS"/>
    <property type="match status" value="1"/>
</dbReference>
<sequence>MAAIFINQVGNITYIFLIPYATKNLGFPLSQAATVLLVFNFSMLLSSAISGFFIDKYGSHKILITSLICNGFTLLLFPMAKNYYHCICITLLWGFFYGLYRPSAQTLLTLLVPVESYKLIFIIYRFTLNIGMSIGPALGGYLALNYFSLVTIINGVANLVAASVLMVTLIKFINTNSSVSTNTAKIEFGLLKSNQAILFFLLSMLFVFMIFFQHQAPLVLFFENELHLPLNFYGLIFTINTLLIVFFELPLNFLMLKLNNKATLTIGASLIALGFAGFYFCTQKWGIVLMVTIWTLGEMVLFPAASSYIAENSSPNVRGKYMALYNTCINLGMLLGPWLGISVIQRYGYQNLWALCGALGLVSVCLFSYLIEPKRKFEPALNH</sequence>
<evidence type="ECO:0000313" key="10">
    <source>
        <dbReference type="Proteomes" id="UP000054773"/>
    </source>
</evidence>
<dbReference type="InterPro" id="IPR005828">
    <property type="entry name" value="MFS_sugar_transport-like"/>
</dbReference>
<evidence type="ECO:0000256" key="1">
    <source>
        <dbReference type="ARBA" id="ARBA00004651"/>
    </source>
</evidence>
<comment type="subcellular location">
    <subcellularLocation>
        <location evidence="1">Cell membrane</location>
        <topology evidence="1">Multi-pass membrane protein</topology>
    </subcellularLocation>
</comment>
<accession>A0A0W0TT62</accession>
<feature type="transmembrane region" description="Helical" evidence="7">
    <location>
        <begin position="83"/>
        <end position="100"/>
    </location>
</feature>
<feature type="transmembrane region" description="Helical" evidence="7">
    <location>
        <begin position="232"/>
        <end position="255"/>
    </location>
</feature>
<reference evidence="9 10" key="1">
    <citation type="submission" date="2015-11" db="EMBL/GenBank/DDBJ databases">
        <title>Genomic analysis of 38 Legionella species identifies large and diverse effector repertoires.</title>
        <authorList>
            <person name="Burstein D."/>
            <person name="Amaro F."/>
            <person name="Zusman T."/>
            <person name="Lifshitz Z."/>
            <person name="Cohen O."/>
            <person name="Gilbert J.A."/>
            <person name="Pupko T."/>
            <person name="Shuman H.A."/>
            <person name="Segal G."/>
        </authorList>
    </citation>
    <scope>NUCLEOTIDE SEQUENCE [LARGE SCALE GENOMIC DNA]</scope>
    <source>
        <strain evidence="9 10">SE-32A-C8</strain>
    </source>
</reference>
<dbReference type="AlphaFoldDB" id="A0A0W0TT62"/>